<organism evidence="15 16">
    <name type="scientific">Maioricimonas rarisocia</name>
    <dbReference type="NCBI Taxonomy" id="2528026"/>
    <lineage>
        <taxon>Bacteria</taxon>
        <taxon>Pseudomonadati</taxon>
        <taxon>Planctomycetota</taxon>
        <taxon>Planctomycetia</taxon>
        <taxon>Planctomycetales</taxon>
        <taxon>Planctomycetaceae</taxon>
        <taxon>Maioricimonas</taxon>
    </lineage>
</organism>
<comment type="catalytic activity">
    <reaction evidence="12">
        <text>iodide(out) + 2 Na(+)(out) = iodide(in) + 2 Na(+)(in)</text>
        <dbReference type="Rhea" id="RHEA:71207"/>
        <dbReference type="ChEBI" id="CHEBI:16382"/>
        <dbReference type="ChEBI" id="CHEBI:29101"/>
    </reaction>
</comment>
<dbReference type="GO" id="GO:0015075">
    <property type="term" value="F:monoatomic ion transmembrane transporter activity"/>
    <property type="evidence" value="ECO:0007669"/>
    <property type="project" value="UniProtKB-ARBA"/>
</dbReference>
<reference evidence="15 16" key="1">
    <citation type="submission" date="2019-02" db="EMBL/GenBank/DDBJ databases">
        <title>Deep-cultivation of Planctomycetes and their phenomic and genomic characterization uncovers novel biology.</title>
        <authorList>
            <person name="Wiegand S."/>
            <person name="Jogler M."/>
            <person name="Boedeker C."/>
            <person name="Pinto D."/>
            <person name="Vollmers J."/>
            <person name="Rivas-Marin E."/>
            <person name="Kohn T."/>
            <person name="Peeters S.H."/>
            <person name="Heuer A."/>
            <person name="Rast P."/>
            <person name="Oberbeckmann S."/>
            <person name="Bunk B."/>
            <person name="Jeske O."/>
            <person name="Meyerdierks A."/>
            <person name="Storesund J.E."/>
            <person name="Kallscheuer N."/>
            <person name="Luecker S."/>
            <person name="Lage O.M."/>
            <person name="Pohl T."/>
            <person name="Merkel B.J."/>
            <person name="Hornburger P."/>
            <person name="Mueller R.-W."/>
            <person name="Bruemmer F."/>
            <person name="Labrenz M."/>
            <person name="Spormann A.M."/>
            <person name="Op den Camp H."/>
            <person name="Overmann J."/>
            <person name="Amann R."/>
            <person name="Jetten M.S.M."/>
            <person name="Mascher T."/>
            <person name="Medema M.H."/>
            <person name="Devos D.P."/>
            <person name="Kaster A.-K."/>
            <person name="Ovreas L."/>
            <person name="Rohde M."/>
            <person name="Galperin M.Y."/>
            <person name="Jogler C."/>
        </authorList>
    </citation>
    <scope>NUCLEOTIDE SEQUENCE [LARGE SCALE GENOMIC DNA]</scope>
    <source>
        <strain evidence="15 16">Mal4</strain>
    </source>
</reference>
<dbReference type="Proteomes" id="UP000320496">
    <property type="component" value="Chromosome"/>
</dbReference>
<evidence type="ECO:0000256" key="12">
    <source>
        <dbReference type="ARBA" id="ARBA00036099"/>
    </source>
</evidence>
<evidence type="ECO:0000256" key="10">
    <source>
        <dbReference type="ARBA" id="ARBA00023180"/>
    </source>
</evidence>
<feature type="transmembrane region" description="Helical" evidence="14">
    <location>
        <begin position="182"/>
        <end position="205"/>
    </location>
</feature>
<keyword evidence="11" id="KW-0739">Sodium transport</keyword>
<comment type="subcellular location">
    <subcellularLocation>
        <location evidence="1">Cell membrane</location>
        <topology evidence="1">Multi-pass membrane protein</topology>
    </subcellularLocation>
</comment>
<dbReference type="KEGG" id="mri:Mal4_30420"/>
<keyword evidence="4" id="KW-1003">Cell membrane</keyword>
<dbReference type="GO" id="GO:0015293">
    <property type="term" value="F:symporter activity"/>
    <property type="evidence" value="ECO:0007669"/>
    <property type="project" value="TreeGrafter"/>
</dbReference>
<evidence type="ECO:0000313" key="15">
    <source>
        <dbReference type="EMBL" id="QDU38712.1"/>
    </source>
</evidence>
<keyword evidence="10" id="KW-0325">Glycoprotein</keyword>
<dbReference type="PANTHER" id="PTHR42985">
    <property type="entry name" value="SODIUM-COUPLED MONOCARBOXYLATE TRANSPORTER"/>
    <property type="match status" value="1"/>
</dbReference>
<dbReference type="PROSITE" id="PS00456">
    <property type="entry name" value="NA_SOLUT_SYMP_1"/>
    <property type="match status" value="1"/>
</dbReference>
<dbReference type="InterPro" id="IPR051163">
    <property type="entry name" value="Sodium:Solute_Symporter_SSF"/>
</dbReference>
<evidence type="ECO:0000256" key="8">
    <source>
        <dbReference type="ARBA" id="ARBA00023065"/>
    </source>
</evidence>
<gene>
    <name evidence="15" type="primary">sglT_2</name>
    <name evidence="15" type="ORF">Mal4_30420</name>
</gene>
<keyword evidence="6 14" id="KW-1133">Transmembrane helix</keyword>
<dbReference type="GO" id="GO:0005886">
    <property type="term" value="C:plasma membrane"/>
    <property type="evidence" value="ECO:0007669"/>
    <property type="project" value="UniProtKB-SubCell"/>
</dbReference>
<keyword evidence="3" id="KW-0813">Transport</keyword>
<dbReference type="PANTHER" id="PTHR42985:SF40">
    <property type="entry name" value="LD47995P-RELATED"/>
    <property type="match status" value="1"/>
</dbReference>
<feature type="transmembrane region" description="Helical" evidence="14">
    <location>
        <begin position="282"/>
        <end position="308"/>
    </location>
</feature>
<feature type="transmembrane region" description="Helical" evidence="14">
    <location>
        <begin position="12"/>
        <end position="30"/>
    </location>
</feature>
<proteinExistence type="inferred from homology"/>
<evidence type="ECO:0000256" key="13">
    <source>
        <dbReference type="RuleBase" id="RU362091"/>
    </source>
</evidence>
<evidence type="ECO:0000313" key="16">
    <source>
        <dbReference type="Proteomes" id="UP000320496"/>
    </source>
</evidence>
<dbReference type="EMBL" id="CP036275">
    <property type="protein sequence ID" value="QDU38712.1"/>
    <property type="molecule type" value="Genomic_DNA"/>
</dbReference>
<accession>A0A517Z896</accession>
<evidence type="ECO:0000256" key="5">
    <source>
        <dbReference type="ARBA" id="ARBA00022692"/>
    </source>
</evidence>
<evidence type="ECO:0000256" key="6">
    <source>
        <dbReference type="ARBA" id="ARBA00022989"/>
    </source>
</evidence>
<keyword evidence="16" id="KW-1185">Reference proteome</keyword>
<evidence type="ECO:0000256" key="1">
    <source>
        <dbReference type="ARBA" id="ARBA00004651"/>
    </source>
</evidence>
<feature type="transmembrane region" description="Helical" evidence="14">
    <location>
        <begin position="86"/>
        <end position="104"/>
    </location>
</feature>
<comment type="similarity">
    <text evidence="2 13">Belongs to the sodium:solute symporter (SSF) (TC 2.A.21) family.</text>
</comment>
<keyword evidence="8" id="KW-0406">Ion transport</keyword>
<dbReference type="GO" id="GO:0006814">
    <property type="term" value="P:sodium ion transport"/>
    <property type="evidence" value="ECO:0007669"/>
    <property type="project" value="UniProtKB-KW"/>
</dbReference>
<dbReference type="GO" id="GO:0098660">
    <property type="term" value="P:inorganic ion transmembrane transport"/>
    <property type="evidence" value="ECO:0007669"/>
    <property type="project" value="UniProtKB-ARBA"/>
</dbReference>
<evidence type="ECO:0000256" key="9">
    <source>
        <dbReference type="ARBA" id="ARBA00023136"/>
    </source>
</evidence>
<name>A0A517Z896_9PLAN</name>
<sequence length="539" mass="58189">MMLAASALRWQDHTVIVAYLAGMLILGTALSRRQQSDEEYFLGGRLMPWLAVGVSVIASLLSSLTYLSEPGEIWNSGITHMFGKMLAIPFEMVFVFLVCVPFMMRFRYTSAYEYLGDRFGWGTRTLGVVLFMIMVVLWMGFVVLASSRALAAVSGMPLWMVIGTVGVVATIYTMLGGLRAVIWTDVVQVILLVGGGLFTIGYVAWTTGTGLPEWMAAASKHLQVSGESHSVPLFSLDPTVRATVITVALNMFIWHVCTHTANQMTVQRYFSTSSVGAARRSFITGSLLGVGLNLMLMAVGLALVYFYFGQGVPLDNNLDASVRQERDLIFPTFAVHRLPPGVGGGILAALLAAAMSSIDSGINSMATVLSIERHHRRRANQTLREQSHQGNHVTEARWMTAIFGAFITVAAFGLDFLPQSLGIVDAMPRTFNAVTGPLGGLFFVGMFLPRAGGFAASTGALLGMATSIGLGYRSELSGLLQQWGLLTETWPAISFTWVMPSALAVTIGSAALISLVVPGRERVSAELTWRGKEGSSLET</sequence>
<protein>
    <submittedName>
        <fullName evidence="15">Sodium/glucose cotransporter</fullName>
    </submittedName>
</protein>
<evidence type="ECO:0000256" key="3">
    <source>
        <dbReference type="ARBA" id="ARBA00022448"/>
    </source>
</evidence>
<evidence type="ECO:0000256" key="11">
    <source>
        <dbReference type="ARBA" id="ARBA00023201"/>
    </source>
</evidence>
<feature type="transmembrane region" description="Helical" evidence="14">
    <location>
        <begin position="492"/>
        <end position="517"/>
    </location>
</feature>
<dbReference type="NCBIfam" id="TIGR00813">
    <property type="entry name" value="sss"/>
    <property type="match status" value="1"/>
</dbReference>
<dbReference type="RefSeq" id="WP_197443487.1">
    <property type="nucleotide sequence ID" value="NZ_CP036275.1"/>
</dbReference>
<evidence type="ECO:0000256" key="7">
    <source>
        <dbReference type="ARBA" id="ARBA00023053"/>
    </source>
</evidence>
<dbReference type="InterPro" id="IPR038377">
    <property type="entry name" value="Na/Glc_symporter_sf"/>
</dbReference>
<dbReference type="InterPro" id="IPR001734">
    <property type="entry name" value="Na/solute_symporter"/>
</dbReference>
<keyword evidence="5 14" id="KW-0812">Transmembrane</keyword>
<evidence type="ECO:0000256" key="4">
    <source>
        <dbReference type="ARBA" id="ARBA00022475"/>
    </source>
</evidence>
<feature type="transmembrane region" description="Helical" evidence="14">
    <location>
        <begin position="429"/>
        <end position="447"/>
    </location>
</feature>
<feature type="transmembrane region" description="Helical" evidence="14">
    <location>
        <begin position="42"/>
        <end position="66"/>
    </location>
</feature>
<dbReference type="Pfam" id="PF00474">
    <property type="entry name" value="SSF"/>
    <property type="match status" value="1"/>
</dbReference>
<evidence type="ECO:0000256" key="14">
    <source>
        <dbReference type="SAM" id="Phobius"/>
    </source>
</evidence>
<feature type="transmembrane region" description="Helical" evidence="14">
    <location>
        <begin position="240"/>
        <end position="261"/>
    </location>
</feature>
<dbReference type="InterPro" id="IPR018212">
    <property type="entry name" value="Na/solute_symporter_CS"/>
</dbReference>
<dbReference type="Gene3D" id="1.20.1730.10">
    <property type="entry name" value="Sodium/glucose cotransporter"/>
    <property type="match status" value="1"/>
</dbReference>
<feature type="transmembrane region" description="Helical" evidence="14">
    <location>
        <begin position="398"/>
        <end position="417"/>
    </location>
</feature>
<keyword evidence="9 14" id="KW-0472">Membrane</keyword>
<feature type="transmembrane region" description="Helical" evidence="14">
    <location>
        <begin position="125"/>
        <end position="144"/>
    </location>
</feature>
<dbReference type="PROSITE" id="PS50283">
    <property type="entry name" value="NA_SOLUT_SYMP_3"/>
    <property type="match status" value="1"/>
</dbReference>
<keyword evidence="7" id="KW-0915">Sodium</keyword>
<feature type="transmembrane region" description="Helical" evidence="14">
    <location>
        <begin position="156"/>
        <end position="175"/>
    </location>
</feature>
<dbReference type="AlphaFoldDB" id="A0A517Z896"/>
<evidence type="ECO:0000256" key="2">
    <source>
        <dbReference type="ARBA" id="ARBA00006434"/>
    </source>
</evidence>